<name>E1IB86_9CHLR</name>
<evidence type="ECO:0000259" key="8">
    <source>
        <dbReference type="PROSITE" id="PS50928"/>
    </source>
</evidence>
<feature type="transmembrane region" description="Helical" evidence="7">
    <location>
        <begin position="157"/>
        <end position="181"/>
    </location>
</feature>
<feature type="transmembrane region" description="Helical" evidence="7">
    <location>
        <begin position="299"/>
        <end position="320"/>
    </location>
</feature>
<evidence type="ECO:0000313" key="10">
    <source>
        <dbReference type="Proteomes" id="UP000054010"/>
    </source>
</evidence>
<dbReference type="InterPro" id="IPR035906">
    <property type="entry name" value="MetI-like_sf"/>
</dbReference>
<sequence>MSAYIIRRILWQIPVLLIVGMMTFGIAKMTPGGPFDTEPDRRQLSPAVEKILRQKFGMDLPFWRQFTRYMFFDWVENPKTGEPEFQWGAIGGNFGPTYASRGNRTVQQELFEERSGKPSRFYYSARLGIQALIFAVVLGIPMGVLAALRQNTIIDYLILFLSTFFVSLSTLIVGFLLVIVFAVNLKWFTVIPDWKDPIRPWILPTIALGSTSLGFITRLTRSSVLEVKRQDYIRTAQAKGLADQIVVWRHILKNALLPVVTVLGPLAAGLITGTLYTEIIFQVPGMGNLLVEAIAKRDYSMITSGALIFVFFLGVANLLVDMAYGAIDPRISYK</sequence>
<dbReference type="SUPFAM" id="SSF161098">
    <property type="entry name" value="MetI-like"/>
    <property type="match status" value="1"/>
</dbReference>
<accession>E1IB86</accession>
<gene>
    <name evidence="9" type="ORF">OSCT_0587</name>
</gene>
<feature type="transmembrane region" description="Helical" evidence="7">
    <location>
        <begin position="255"/>
        <end position="279"/>
    </location>
</feature>
<dbReference type="Pfam" id="PF00528">
    <property type="entry name" value="BPD_transp_1"/>
    <property type="match status" value="1"/>
</dbReference>
<feature type="transmembrane region" description="Helical" evidence="7">
    <location>
        <begin position="201"/>
        <end position="220"/>
    </location>
</feature>
<dbReference type="CDD" id="cd06261">
    <property type="entry name" value="TM_PBP2"/>
    <property type="match status" value="1"/>
</dbReference>
<evidence type="ECO:0000256" key="7">
    <source>
        <dbReference type="RuleBase" id="RU363032"/>
    </source>
</evidence>
<comment type="similarity">
    <text evidence="7">Belongs to the binding-protein-dependent transport system permease family.</text>
</comment>
<keyword evidence="3" id="KW-1003">Cell membrane</keyword>
<dbReference type="OrthoDB" id="9772184at2"/>
<dbReference type="eggNOG" id="COG0601">
    <property type="taxonomic scope" value="Bacteria"/>
</dbReference>
<keyword evidence="4 7" id="KW-0812">Transmembrane</keyword>
<reference evidence="9 10" key="1">
    <citation type="journal article" date="2011" name="J. Bacteriol.">
        <title>Draft genome sequence of the anoxygenic filamentous phototrophic bacterium Oscillochloris trichoides subsp. DG-6.</title>
        <authorList>
            <person name="Kuznetsov B.B."/>
            <person name="Ivanovsky R.N."/>
            <person name="Keppen O.I."/>
            <person name="Sukhacheva M.V."/>
            <person name="Bumazhkin B.K."/>
            <person name="Patutina E.O."/>
            <person name="Beletsky A.V."/>
            <person name="Mardanov A.V."/>
            <person name="Baslerov R.V."/>
            <person name="Panteleeva A.N."/>
            <person name="Kolganova T.V."/>
            <person name="Ravin N.V."/>
            <person name="Skryabin K.G."/>
        </authorList>
    </citation>
    <scope>NUCLEOTIDE SEQUENCE [LARGE SCALE GENOMIC DNA]</scope>
    <source>
        <strain evidence="9 10">DG-6</strain>
    </source>
</reference>
<dbReference type="HOGENOM" id="CLU_036879_1_2_0"/>
<evidence type="ECO:0000256" key="6">
    <source>
        <dbReference type="ARBA" id="ARBA00023136"/>
    </source>
</evidence>
<evidence type="ECO:0000256" key="1">
    <source>
        <dbReference type="ARBA" id="ARBA00004651"/>
    </source>
</evidence>
<proteinExistence type="inferred from homology"/>
<dbReference type="Gene3D" id="1.10.3720.10">
    <property type="entry name" value="MetI-like"/>
    <property type="match status" value="1"/>
</dbReference>
<dbReference type="PROSITE" id="PS50928">
    <property type="entry name" value="ABC_TM1"/>
    <property type="match status" value="1"/>
</dbReference>
<protein>
    <submittedName>
        <fullName evidence="9">Binding-protein-dependent transport systems inner membrane component</fullName>
    </submittedName>
</protein>
<dbReference type="GO" id="GO:0005886">
    <property type="term" value="C:plasma membrane"/>
    <property type="evidence" value="ECO:0007669"/>
    <property type="project" value="UniProtKB-SubCell"/>
</dbReference>
<comment type="caution">
    <text evidence="9">The sequence shown here is derived from an EMBL/GenBank/DDBJ whole genome shotgun (WGS) entry which is preliminary data.</text>
</comment>
<dbReference type="EMBL" id="ADVR01000010">
    <property type="protein sequence ID" value="EFO81571.1"/>
    <property type="molecule type" value="Genomic_DNA"/>
</dbReference>
<evidence type="ECO:0000256" key="5">
    <source>
        <dbReference type="ARBA" id="ARBA00022989"/>
    </source>
</evidence>
<dbReference type="Proteomes" id="UP000054010">
    <property type="component" value="Unassembled WGS sequence"/>
</dbReference>
<feature type="transmembrane region" description="Helical" evidence="7">
    <location>
        <begin position="9"/>
        <end position="27"/>
    </location>
</feature>
<evidence type="ECO:0000313" key="9">
    <source>
        <dbReference type="EMBL" id="EFO81571.1"/>
    </source>
</evidence>
<keyword evidence="2 7" id="KW-0813">Transport</keyword>
<feature type="transmembrane region" description="Helical" evidence="7">
    <location>
        <begin position="127"/>
        <end position="148"/>
    </location>
</feature>
<dbReference type="PANTHER" id="PTHR30465">
    <property type="entry name" value="INNER MEMBRANE ABC TRANSPORTER"/>
    <property type="match status" value="1"/>
</dbReference>
<dbReference type="InterPro" id="IPR000515">
    <property type="entry name" value="MetI-like"/>
</dbReference>
<evidence type="ECO:0000256" key="3">
    <source>
        <dbReference type="ARBA" id="ARBA00022475"/>
    </source>
</evidence>
<dbReference type="PANTHER" id="PTHR30465:SF74">
    <property type="entry name" value="OLIGOPEPTIDE TRANSPORT SYSTEM PERMEASE PROTEIN OPPB"/>
    <property type="match status" value="1"/>
</dbReference>
<evidence type="ECO:0000256" key="2">
    <source>
        <dbReference type="ARBA" id="ARBA00022448"/>
    </source>
</evidence>
<keyword evidence="5 7" id="KW-1133">Transmembrane helix</keyword>
<feature type="domain" description="ABC transmembrane type-1" evidence="8">
    <location>
        <begin position="121"/>
        <end position="320"/>
    </location>
</feature>
<keyword evidence="6 7" id="KW-0472">Membrane</keyword>
<dbReference type="AlphaFoldDB" id="E1IB86"/>
<dbReference type="GO" id="GO:0055085">
    <property type="term" value="P:transmembrane transport"/>
    <property type="evidence" value="ECO:0007669"/>
    <property type="project" value="InterPro"/>
</dbReference>
<keyword evidence="10" id="KW-1185">Reference proteome</keyword>
<comment type="subcellular location">
    <subcellularLocation>
        <location evidence="1 7">Cell membrane</location>
        <topology evidence="1 7">Multi-pass membrane protein</topology>
    </subcellularLocation>
</comment>
<organism evidence="9 10">
    <name type="scientific">Oscillochloris trichoides DG-6</name>
    <dbReference type="NCBI Taxonomy" id="765420"/>
    <lineage>
        <taxon>Bacteria</taxon>
        <taxon>Bacillati</taxon>
        <taxon>Chloroflexota</taxon>
        <taxon>Chloroflexia</taxon>
        <taxon>Chloroflexales</taxon>
        <taxon>Chloroflexineae</taxon>
        <taxon>Oscillochloridaceae</taxon>
        <taxon>Oscillochloris</taxon>
    </lineage>
</organism>
<dbReference type="STRING" id="765420.OSCT_0587"/>
<evidence type="ECO:0000256" key="4">
    <source>
        <dbReference type="ARBA" id="ARBA00022692"/>
    </source>
</evidence>